<proteinExistence type="predicted"/>
<evidence type="ECO:0000313" key="4">
    <source>
        <dbReference type="Proteomes" id="UP001209412"/>
    </source>
</evidence>
<dbReference type="Proteomes" id="UP001242288">
    <property type="component" value="Unassembled WGS sequence"/>
</dbReference>
<sequence>REVGAAPHRGNANRPLAKQGKANAIRTRTKSVEQALDQGKAKALRTPTKSAAQAKNRPQA</sequence>
<evidence type="ECO:0000256" key="1">
    <source>
        <dbReference type="SAM" id="MobiDB-lite"/>
    </source>
</evidence>
<evidence type="ECO:0000313" key="5">
    <source>
        <dbReference type="Proteomes" id="UP001242288"/>
    </source>
</evidence>
<dbReference type="RefSeq" id="WP_266261923.1">
    <property type="nucleotide sequence ID" value="NZ_JAMXWF010000063.1"/>
</dbReference>
<gene>
    <name evidence="3" type="ORF">NIE36_41580</name>
    <name evidence="2" type="ORF">OSB80_41690</name>
</gene>
<keyword evidence="4" id="KW-1185">Reference proteome</keyword>
<feature type="compositionally biased region" description="Polar residues" evidence="1">
    <location>
        <begin position="47"/>
        <end position="60"/>
    </location>
</feature>
<organism evidence="3 5">
    <name type="scientific">Paraburkholderia madseniana</name>
    <dbReference type="NCBI Taxonomy" id="2599607"/>
    <lineage>
        <taxon>Bacteria</taxon>
        <taxon>Pseudomonadati</taxon>
        <taxon>Pseudomonadota</taxon>
        <taxon>Betaproteobacteria</taxon>
        <taxon>Burkholderiales</taxon>
        <taxon>Burkholderiaceae</taxon>
        <taxon>Paraburkholderia</taxon>
    </lineage>
</organism>
<reference evidence="3" key="1">
    <citation type="submission" date="2022-06" db="EMBL/GenBank/DDBJ databases">
        <title>PHB producers.</title>
        <authorList>
            <person name="Besaury L."/>
        </authorList>
    </citation>
    <scope>NUCLEOTIDE SEQUENCE</scope>
    <source>
        <strain evidence="3 4">SEWS6</strain>
    </source>
</reference>
<dbReference type="AlphaFoldDB" id="A0AAP5BNB3"/>
<name>A0AAP5BNB3_9BURK</name>
<evidence type="ECO:0000313" key="2">
    <source>
        <dbReference type="EMBL" id="MCX4151810.1"/>
    </source>
</evidence>
<dbReference type="Proteomes" id="UP001209412">
    <property type="component" value="Unassembled WGS sequence"/>
</dbReference>
<dbReference type="EMBL" id="JAMXWF010000063">
    <property type="protein sequence ID" value="MDQ6413620.1"/>
    <property type="molecule type" value="Genomic_DNA"/>
</dbReference>
<accession>A0AAP5BNB3</accession>
<protein>
    <submittedName>
        <fullName evidence="3">Uncharacterized protein</fullName>
    </submittedName>
</protein>
<comment type="caution">
    <text evidence="3">The sequence shown here is derived from an EMBL/GenBank/DDBJ whole genome shotgun (WGS) entry which is preliminary data.</text>
</comment>
<feature type="region of interest" description="Disordered" evidence="1">
    <location>
        <begin position="1"/>
        <end position="60"/>
    </location>
</feature>
<feature type="non-terminal residue" evidence="3">
    <location>
        <position position="1"/>
    </location>
</feature>
<dbReference type="EMBL" id="JAPKHW010000063">
    <property type="protein sequence ID" value="MCX4151810.1"/>
    <property type="molecule type" value="Genomic_DNA"/>
</dbReference>
<evidence type="ECO:0000313" key="3">
    <source>
        <dbReference type="EMBL" id="MDQ6413620.1"/>
    </source>
</evidence>